<feature type="transmembrane region" description="Helical" evidence="1">
    <location>
        <begin position="404"/>
        <end position="422"/>
    </location>
</feature>
<name>T2JG42_CROWT</name>
<protein>
    <recommendedName>
        <fullName evidence="4">Methyl-accepting chemotaxis protein</fullName>
    </recommendedName>
</protein>
<comment type="caution">
    <text evidence="2">The sequence shown here is derived from an EMBL/GenBank/DDBJ whole genome shotgun (WGS) entry which is preliminary data.</text>
</comment>
<keyword evidence="1" id="KW-1133">Transmembrane helix</keyword>
<proteinExistence type="predicted"/>
<reference evidence="2 3" key="1">
    <citation type="submission" date="2013-01" db="EMBL/GenBank/DDBJ databases">
        <authorList>
            <person name="Bench S."/>
        </authorList>
    </citation>
    <scope>NUCLEOTIDE SEQUENCE [LARGE SCALE GENOMIC DNA]</scope>
    <source>
        <strain evidence="2 3">WH 0401</strain>
    </source>
</reference>
<evidence type="ECO:0008006" key="4">
    <source>
        <dbReference type="Google" id="ProtNLM"/>
    </source>
</evidence>
<keyword evidence="1" id="KW-0812">Transmembrane</keyword>
<evidence type="ECO:0000256" key="1">
    <source>
        <dbReference type="SAM" id="Phobius"/>
    </source>
</evidence>
<dbReference type="AlphaFoldDB" id="T2JG42"/>
<dbReference type="EMBL" id="CAQM01000814">
    <property type="protein sequence ID" value="CCQ64091.1"/>
    <property type="molecule type" value="Genomic_DNA"/>
</dbReference>
<evidence type="ECO:0000313" key="2">
    <source>
        <dbReference type="EMBL" id="CCQ64091.1"/>
    </source>
</evidence>
<accession>T2JG42</accession>
<dbReference type="Proteomes" id="UP000018198">
    <property type="component" value="Unassembled WGS sequence"/>
</dbReference>
<reference evidence="2 3" key="2">
    <citation type="submission" date="2013-09" db="EMBL/GenBank/DDBJ databases">
        <title>Whole genome comparison of six Crocosphaera watsonii strains with differing phenotypes.</title>
        <authorList>
            <person name="Bench S.R."/>
            <person name="Heller P."/>
            <person name="Frank I."/>
            <person name="Arciniega M."/>
            <person name="Shilova I.N."/>
            <person name="Zehr J.P."/>
        </authorList>
    </citation>
    <scope>NUCLEOTIDE SEQUENCE [LARGE SCALE GENOMIC DNA]</scope>
    <source>
        <strain evidence="2 3">WH 0401</strain>
    </source>
</reference>
<sequence>MLLAVSIASILVISYVGYTSGKEVILDNIHGQITELRNSRARQVQSYFNYVKNHAITLAEDPTVIEAMKSFTDSFNQLENEEVTTSMTSEIWLFYEKYFIPRLQINVDGNPTISRYFPEDKISRYLQYYYLVKNPYDLENKKLLDMAKDGSEYSKIHQKFNSFFRSITTRFDYNNLFLVDSETGNIVYSVHKDTGFATSLKSGHYSNSGAADLFETLQNNRERGAFDVIDFRAFRPSYGQPVAFIGSPIFQKSNLIGILLLQLPVDEINRIMTGNFQWKKDGLGKTGETILVGSDYFMRSQSRFLVEKPEQYFKELEKQNISERTIERIKANNSPILLQKITTNSIKKALDGEEGLDILDDYRGVPSLVAYAPLKLADSLDWMILSKIYVSEAFEPIQIFGKRVLVTSAILVPIVTIFSLVLSRRLVMPIYRLISGAKK</sequence>
<evidence type="ECO:0000313" key="3">
    <source>
        <dbReference type="Proteomes" id="UP000018198"/>
    </source>
</evidence>
<organism evidence="2 3">
    <name type="scientific">Crocosphaera watsonii WH 0401</name>
    <dbReference type="NCBI Taxonomy" id="555881"/>
    <lineage>
        <taxon>Bacteria</taxon>
        <taxon>Bacillati</taxon>
        <taxon>Cyanobacteriota</taxon>
        <taxon>Cyanophyceae</taxon>
        <taxon>Oscillatoriophycideae</taxon>
        <taxon>Chroococcales</taxon>
        <taxon>Aphanothecaceae</taxon>
        <taxon>Crocosphaera</taxon>
    </lineage>
</organism>
<keyword evidence="1" id="KW-0472">Membrane</keyword>
<dbReference type="Gene3D" id="3.30.450.20">
    <property type="entry name" value="PAS domain"/>
    <property type="match status" value="1"/>
</dbReference>
<gene>
    <name evidence="2" type="ORF">CWATWH0401_1100</name>
</gene>